<sequence length="534" mass="58124">MKAFVGLCAEYTFILTPIAMEALDIIHAKVRDLEDEVAELREENRRLRSTNHRTTGKALPLDKLEMLSSHDTDAFDHIAWTVPTHLPSSFMSINSDHDVLTAHRDGLYHIQVSGSCTSSGGVVVLYHNDNKIAVASAIKQDDGASTKYQIQLSVMVQLAVDATIEVCFLSKSPCGHTQCAPSGTCARTKMNKRAKLVVHAVSLLSQVPTDGNEPKRKAAAILILSKVKFPSSDDLYRAQVTATNGALPITVWLESLRTHHQCDGVVVADNTSPQTVLTNSSKRARGDNGVADSEHVEVDLKPAAASTDRLLLQLALQAFVGLRAEYTFEMLPRRREPLDALRSHVYAVQEAVDELKAQAHEFTEEVLSNAQVDWLSVATRTTTRTGAAVQWPLHARAPDHWVGFVDEECTTLTLKRSGLYHIQVSGPCSSFASELVLSVDDVRVAVAQAIKQDGATDDRKARTRLHLSHILSLDAHARFRIHVASGATCHHSKCAAAMCKKVKFGGVGGGRAELYVHVLGFTDTSGATATDCEC</sequence>
<organism evidence="2 3">
    <name type="scientific">Aphanomyces invadans</name>
    <dbReference type="NCBI Taxonomy" id="157072"/>
    <lineage>
        <taxon>Eukaryota</taxon>
        <taxon>Sar</taxon>
        <taxon>Stramenopiles</taxon>
        <taxon>Oomycota</taxon>
        <taxon>Saprolegniomycetes</taxon>
        <taxon>Saprolegniales</taxon>
        <taxon>Verrucalvaceae</taxon>
        <taxon>Aphanomyces</taxon>
    </lineage>
</organism>
<dbReference type="InterPro" id="IPR008983">
    <property type="entry name" value="Tumour_necrosis_fac-like_dom"/>
</dbReference>
<dbReference type="Gene3D" id="2.60.120.40">
    <property type="match status" value="1"/>
</dbReference>
<keyword evidence="1" id="KW-0175">Coiled coil</keyword>
<dbReference type="Proteomes" id="UP000285060">
    <property type="component" value="Unassembled WGS sequence"/>
</dbReference>
<dbReference type="AlphaFoldDB" id="A0A3R6VL66"/>
<accession>A0A3R6VL66</accession>
<evidence type="ECO:0000313" key="2">
    <source>
        <dbReference type="EMBL" id="RHY29307.1"/>
    </source>
</evidence>
<keyword evidence="3" id="KW-1185">Reference proteome</keyword>
<protein>
    <submittedName>
        <fullName evidence="2">Uncharacterized protein</fullName>
    </submittedName>
</protein>
<evidence type="ECO:0000313" key="3">
    <source>
        <dbReference type="Proteomes" id="UP000285060"/>
    </source>
</evidence>
<evidence type="ECO:0000256" key="1">
    <source>
        <dbReference type="SAM" id="Coils"/>
    </source>
</evidence>
<dbReference type="VEuPathDB" id="FungiDB:H310_11126"/>
<dbReference type="EMBL" id="QUSY01000457">
    <property type="protein sequence ID" value="RHY29307.1"/>
    <property type="molecule type" value="Genomic_DNA"/>
</dbReference>
<reference evidence="2 3" key="1">
    <citation type="submission" date="2018-08" db="EMBL/GenBank/DDBJ databases">
        <title>Aphanomyces genome sequencing and annotation.</title>
        <authorList>
            <person name="Minardi D."/>
            <person name="Oidtmann B."/>
            <person name="Van Der Giezen M."/>
            <person name="Studholme D.J."/>
        </authorList>
    </citation>
    <scope>NUCLEOTIDE SEQUENCE [LARGE SCALE GENOMIC DNA]</scope>
    <source>
        <strain evidence="2 3">NJM0002</strain>
    </source>
</reference>
<name>A0A3R6VL66_9STRA</name>
<feature type="coiled-coil region" evidence="1">
    <location>
        <begin position="23"/>
        <end position="57"/>
    </location>
</feature>
<comment type="caution">
    <text evidence="2">The sequence shown here is derived from an EMBL/GenBank/DDBJ whole genome shotgun (WGS) entry which is preliminary data.</text>
</comment>
<proteinExistence type="predicted"/>
<gene>
    <name evidence="2" type="ORF">DYB32_005241</name>
</gene>